<proteinExistence type="predicted"/>
<comment type="caution">
    <text evidence="2">The sequence shown here is derived from an EMBL/GenBank/DDBJ whole genome shotgun (WGS) entry which is preliminary data.</text>
</comment>
<dbReference type="PANTHER" id="PTHR12147:SF26">
    <property type="entry name" value="PEPTIDASE M28 DOMAIN-CONTAINING PROTEIN"/>
    <property type="match status" value="1"/>
</dbReference>
<dbReference type="GO" id="GO:0006508">
    <property type="term" value="P:proteolysis"/>
    <property type="evidence" value="ECO:0007669"/>
    <property type="project" value="InterPro"/>
</dbReference>
<dbReference type="InterPro" id="IPR045175">
    <property type="entry name" value="M28_fam"/>
</dbReference>
<dbReference type="GO" id="GO:0008235">
    <property type="term" value="F:metalloexopeptidase activity"/>
    <property type="evidence" value="ECO:0007669"/>
    <property type="project" value="InterPro"/>
</dbReference>
<dbReference type="RefSeq" id="WP_144333999.1">
    <property type="nucleotide sequence ID" value="NZ_VLPL01000008.1"/>
</dbReference>
<evidence type="ECO:0000259" key="1">
    <source>
        <dbReference type="Pfam" id="PF04389"/>
    </source>
</evidence>
<dbReference type="OrthoDB" id="9789219at2"/>
<dbReference type="Gene3D" id="3.40.630.10">
    <property type="entry name" value="Zn peptidases"/>
    <property type="match status" value="1"/>
</dbReference>
<dbReference type="InterPro" id="IPR018247">
    <property type="entry name" value="EF_Hand_1_Ca_BS"/>
</dbReference>
<reference evidence="2 3" key="1">
    <citation type="submission" date="2019-07" db="EMBL/GenBank/DDBJ databases">
        <authorList>
            <person name="Huq M.A."/>
        </authorList>
    </citation>
    <scope>NUCLEOTIDE SEQUENCE [LARGE SCALE GENOMIC DNA]</scope>
    <source>
        <strain evidence="2 3">MAH-3</strain>
    </source>
</reference>
<dbReference type="PROSITE" id="PS00018">
    <property type="entry name" value="EF_HAND_1"/>
    <property type="match status" value="1"/>
</dbReference>
<keyword evidence="3" id="KW-1185">Reference proteome</keyword>
<sequence>MKISFFFVLCLIGKITYGQSDTLRIKELLIELTKTPEPRNYQHIDQLNETAAFIYSYFRQYADTVFYQTYAVDGIAYGNVIARFNPGISKKLVIGAHYDVCGNQEGADDNASGIIGLLELARLLRGKSPDKCIELVAYTLEEPPFFRTDYMGSYIHAKSLRDSHADVIGMICLEMIGYFNEAKHTQEYPIGFLKLFYGSRANYITVVNKYSKGKGARQFTKRMDRFARLPVKKFNGPKSLTGIDFSDHLNYWKMGFSACMVTDTAFYRNKNYHQKTDEMGTLNISKMALVIDGIFFSILA</sequence>
<organism evidence="2 3">
    <name type="scientific">Fluviicola chungangensis</name>
    <dbReference type="NCBI Taxonomy" id="2597671"/>
    <lineage>
        <taxon>Bacteria</taxon>
        <taxon>Pseudomonadati</taxon>
        <taxon>Bacteroidota</taxon>
        <taxon>Flavobacteriia</taxon>
        <taxon>Flavobacteriales</taxon>
        <taxon>Crocinitomicaceae</taxon>
        <taxon>Fluviicola</taxon>
    </lineage>
</organism>
<dbReference type="PANTHER" id="PTHR12147">
    <property type="entry name" value="METALLOPEPTIDASE M28 FAMILY MEMBER"/>
    <property type="match status" value="1"/>
</dbReference>
<protein>
    <submittedName>
        <fullName evidence="2">M28 family peptidase</fullName>
    </submittedName>
</protein>
<dbReference type="Proteomes" id="UP000316008">
    <property type="component" value="Unassembled WGS sequence"/>
</dbReference>
<feature type="domain" description="Peptidase M28" evidence="1">
    <location>
        <begin position="79"/>
        <end position="288"/>
    </location>
</feature>
<dbReference type="EMBL" id="VLPL01000008">
    <property type="protein sequence ID" value="TSJ41188.1"/>
    <property type="molecule type" value="Genomic_DNA"/>
</dbReference>
<gene>
    <name evidence="2" type="ORF">FO442_14855</name>
</gene>
<name>A0A556MN01_9FLAO</name>
<dbReference type="Pfam" id="PF04389">
    <property type="entry name" value="Peptidase_M28"/>
    <property type="match status" value="1"/>
</dbReference>
<evidence type="ECO:0000313" key="2">
    <source>
        <dbReference type="EMBL" id="TSJ41188.1"/>
    </source>
</evidence>
<dbReference type="InterPro" id="IPR007484">
    <property type="entry name" value="Peptidase_M28"/>
</dbReference>
<accession>A0A556MN01</accession>
<dbReference type="SUPFAM" id="SSF53187">
    <property type="entry name" value="Zn-dependent exopeptidases"/>
    <property type="match status" value="1"/>
</dbReference>
<dbReference type="AlphaFoldDB" id="A0A556MN01"/>
<evidence type="ECO:0000313" key="3">
    <source>
        <dbReference type="Proteomes" id="UP000316008"/>
    </source>
</evidence>